<sequence>MLFLLLISAPLVATAKTDLEKCGITIKISKENGSLPREDIYTGPVKGLLGQAPDTEDPILLITLDACEKHCGSTPQFYTWLESSDTITTWVLPLVSLVLQAPFESNNLRQTILLVFRWLGSPIASMMYIFWNMKEVRYYG</sequence>
<protein>
    <submittedName>
        <fullName evidence="2">Uncharacterized protein</fullName>
    </submittedName>
</protein>
<reference evidence="2" key="1">
    <citation type="submission" date="2015-10" db="EMBL/GenBank/DDBJ databases">
        <authorList>
            <person name="Regsiter A."/>
            <person name="william w."/>
        </authorList>
    </citation>
    <scope>NUCLEOTIDE SEQUENCE</scope>
    <source>
        <strain evidence="2">Montdore</strain>
    </source>
</reference>
<feature type="signal peptide" evidence="1">
    <location>
        <begin position="1"/>
        <end position="15"/>
    </location>
</feature>
<keyword evidence="3" id="KW-1185">Reference proteome</keyword>
<dbReference type="AlphaFoldDB" id="A0A292Q2G4"/>
<accession>A0A292Q2G4</accession>
<dbReference type="EMBL" id="LN890964">
    <property type="protein sequence ID" value="CUS13979.1"/>
    <property type="molecule type" value="Genomic_DNA"/>
</dbReference>
<feature type="chain" id="PRO_5012268274" evidence="1">
    <location>
        <begin position="16"/>
        <end position="140"/>
    </location>
</feature>
<dbReference type="Proteomes" id="UP001412239">
    <property type="component" value="Unassembled WGS sequence"/>
</dbReference>
<gene>
    <name evidence="2" type="ORF">GSTUAT00001914001</name>
</gene>
<keyword evidence="1" id="KW-0732">Signal</keyword>
<evidence type="ECO:0000256" key="1">
    <source>
        <dbReference type="SAM" id="SignalP"/>
    </source>
</evidence>
<evidence type="ECO:0000313" key="2">
    <source>
        <dbReference type="EMBL" id="CUS13979.1"/>
    </source>
</evidence>
<evidence type="ECO:0000313" key="3">
    <source>
        <dbReference type="Proteomes" id="UP001412239"/>
    </source>
</evidence>
<proteinExistence type="predicted"/>
<name>A0A292Q2G4_9PEZI</name>
<organism evidence="2 3">
    <name type="scientific">Tuber aestivum</name>
    <name type="common">summer truffle</name>
    <dbReference type="NCBI Taxonomy" id="59557"/>
    <lineage>
        <taxon>Eukaryota</taxon>
        <taxon>Fungi</taxon>
        <taxon>Dikarya</taxon>
        <taxon>Ascomycota</taxon>
        <taxon>Pezizomycotina</taxon>
        <taxon>Pezizomycetes</taxon>
        <taxon>Pezizales</taxon>
        <taxon>Tuberaceae</taxon>
        <taxon>Tuber</taxon>
    </lineage>
</organism>